<proteinExistence type="predicted"/>
<evidence type="ECO:0000313" key="2">
    <source>
        <dbReference type="Proteomes" id="UP001064048"/>
    </source>
</evidence>
<accession>A0ACC0JI34</accession>
<keyword evidence="2" id="KW-1185">Reference proteome</keyword>
<sequence>MRRLGEKIEERADYILFHKGEVAGHRGVGFLIKQSLKKQIQEITGFSDRIAVLTINIPGYRKFWTIIQIYAPTEQANKMENKLFYDELTQTIMKYSHNHIILMGDFNAQVGAKLNKEEYVLGNFGQGKRSPNGELLVELLLEHNLTILNSIYKKNKNNKWTWISPDGRYKNEIDYIMTSDPKAFTDTSVISNLNFNTNHRMALNEMTKETSEEDRSTDVVAMYGRLEKQLTSAKTGSMREEKYILSDTTLQIIEKRKILLSHYPRKDNIKQVAELSKEIRKNIRKDRTTKRLQTLEIHIKKTGGVKKALKELRETSKDWIPKLSKKEKTTANRKDINEIATQFYQDLYSHPDKLQKQEQRKNLHESQYKEEPREPKQKDCPSYKVSPGYRASGTVARYWGDPSPSAVLRPMRGPSDPSPTDSNIDSGNPMRMLRKL</sequence>
<reference evidence="1 2" key="1">
    <citation type="journal article" date="2022" name="Genome Biol. Evol.">
        <title>The Spruce Budworm Genome: Reconstructing the Evolutionary History of Antifreeze Proteins.</title>
        <authorList>
            <person name="Beliveau C."/>
            <person name="Gagne P."/>
            <person name="Picq S."/>
            <person name="Vernygora O."/>
            <person name="Keeling C.I."/>
            <person name="Pinkney K."/>
            <person name="Doucet D."/>
            <person name="Wen F."/>
            <person name="Johnston J.S."/>
            <person name="Maaroufi H."/>
            <person name="Boyle B."/>
            <person name="Laroche J."/>
            <person name="Dewar K."/>
            <person name="Juretic N."/>
            <person name="Blackburn G."/>
            <person name="Nisole A."/>
            <person name="Brunet B."/>
            <person name="Brandao M."/>
            <person name="Lumley L."/>
            <person name="Duan J."/>
            <person name="Quan G."/>
            <person name="Lucarotti C.J."/>
            <person name="Roe A.D."/>
            <person name="Sperling F.A.H."/>
            <person name="Levesque R.C."/>
            <person name="Cusson M."/>
        </authorList>
    </citation>
    <scope>NUCLEOTIDE SEQUENCE [LARGE SCALE GENOMIC DNA]</scope>
    <source>
        <strain evidence="1">Glfc:IPQL:Cfum</strain>
    </source>
</reference>
<name>A0ACC0JI34_CHOFU</name>
<protein>
    <submittedName>
        <fullName evidence="1">Uncharacterized protein</fullName>
    </submittedName>
</protein>
<comment type="caution">
    <text evidence="1">The sequence shown here is derived from an EMBL/GenBank/DDBJ whole genome shotgun (WGS) entry which is preliminary data.</text>
</comment>
<gene>
    <name evidence="1" type="ORF">MSG28_012829</name>
</gene>
<organism evidence="1 2">
    <name type="scientific">Choristoneura fumiferana</name>
    <name type="common">Spruce budworm moth</name>
    <name type="synonym">Archips fumiferana</name>
    <dbReference type="NCBI Taxonomy" id="7141"/>
    <lineage>
        <taxon>Eukaryota</taxon>
        <taxon>Metazoa</taxon>
        <taxon>Ecdysozoa</taxon>
        <taxon>Arthropoda</taxon>
        <taxon>Hexapoda</taxon>
        <taxon>Insecta</taxon>
        <taxon>Pterygota</taxon>
        <taxon>Neoptera</taxon>
        <taxon>Endopterygota</taxon>
        <taxon>Lepidoptera</taxon>
        <taxon>Glossata</taxon>
        <taxon>Ditrysia</taxon>
        <taxon>Tortricoidea</taxon>
        <taxon>Tortricidae</taxon>
        <taxon>Tortricinae</taxon>
        <taxon>Choristoneura</taxon>
    </lineage>
</organism>
<dbReference type="EMBL" id="CM046122">
    <property type="protein sequence ID" value="KAI8423818.1"/>
    <property type="molecule type" value="Genomic_DNA"/>
</dbReference>
<dbReference type="Proteomes" id="UP001064048">
    <property type="component" value="Chromosome 22"/>
</dbReference>
<evidence type="ECO:0000313" key="1">
    <source>
        <dbReference type="EMBL" id="KAI8423818.1"/>
    </source>
</evidence>